<proteinExistence type="predicted"/>
<reference evidence="3 4" key="1">
    <citation type="submission" date="2018-06" db="EMBL/GenBank/DDBJ databases">
        <title>WGS assembly of Brassica rapa FPsc.</title>
        <authorList>
            <person name="Bowman J."/>
            <person name="Kohchi T."/>
            <person name="Yamato K."/>
            <person name="Jenkins J."/>
            <person name="Shu S."/>
            <person name="Ishizaki K."/>
            <person name="Yamaoka S."/>
            <person name="Nishihama R."/>
            <person name="Nakamura Y."/>
            <person name="Berger F."/>
            <person name="Adam C."/>
            <person name="Aki S."/>
            <person name="Althoff F."/>
            <person name="Araki T."/>
            <person name="Arteaga-Vazquez M."/>
            <person name="Balasubrmanian S."/>
            <person name="Bauer D."/>
            <person name="Boehm C."/>
            <person name="Briginshaw L."/>
            <person name="Caballero-Perez J."/>
            <person name="Catarino B."/>
            <person name="Chen F."/>
            <person name="Chiyoda S."/>
            <person name="Chovatia M."/>
            <person name="Davies K."/>
            <person name="Delmans M."/>
            <person name="Demura T."/>
            <person name="Dierschke T."/>
            <person name="Dolan L."/>
            <person name="Dorantes-Acosta A."/>
            <person name="Eklund D."/>
            <person name="Florent S."/>
            <person name="Flores-Sandoval E."/>
            <person name="Fujiyama A."/>
            <person name="Fukuzawa H."/>
            <person name="Galik B."/>
            <person name="Grimanelli D."/>
            <person name="Grimwood J."/>
            <person name="Grossniklaus U."/>
            <person name="Hamada T."/>
            <person name="Haseloff J."/>
            <person name="Hetherington A."/>
            <person name="Higo A."/>
            <person name="Hirakawa Y."/>
            <person name="Hundley H."/>
            <person name="Ikeda Y."/>
            <person name="Inoue K."/>
            <person name="Inoue S."/>
            <person name="Ishida S."/>
            <person name="Jia Q."/>
            <person name="Kakita M."/>
            <person name="Kanazawa T."/>
            <person name="Kawai Y."/>
            <person name="Kawashima T."/>
            <person name="Kennedy M."/>
            <person name="Kinose K."/>
            <person name="Kinoshita T."/>
            <person name="Kohara Y."/>
            <person name="Koide E."/>
            <person name="Komatsu K."/>
            <person name="Kopischke S."/>
            <person name="Kubo M."/>
            <person name="Kyozuka J."/>
            <person name="Lagercrantz U."/>
            <person name="Lin S."/>
            <person name="Lindquist E."/>
            <person name="Lipzen A."/>
            <person name="Lu C."/>
            <person name="Luna E."/>
            <person name="Martienssen R."/>
            <person name="Minamino N."/>
            <person name="Mizutani M."/>
            <person name="Mizutani M."/>
            <person name="Mochizuki N."/>
            <person name="Monte I."/>
            <person name="Mosher R."/>
            <person name="Nagasaki H."/>
            <person name="Nakagami H."/>
            <person name="Naramoto S."/>
            <person name="Nishitani K."/>
            <person name="Ohtani M."/>
            <person name="Okamoto T."/>
            <person name="Okumura M."/>
            <person name="Phillips J."/>
            <person name="Pollak B."/>
            <person name="Reinders A."/>
            <person name="Roevekamp M."/>
            <person name="Sano R."/>
            <person name="Sawa S."/>
            <person name="Schmid M."/>
            <person name="Shirakawa M."/>
            <person name="Solano R."/>
            <person name="Spunde A."/>
            <person name="Suetsugu N."/>
            <person name="Sugano S."/>
            <person name="Sugiyama A."/>
            <person name="Sun R."/>
            <person name="Suzuki Y."/>
            <person name="Takenaka M."/>
            <person name="Takezawa D."/>
            <person name="Tomogane H."/>
            <person name="Tsuzuki M."/>
            <person name="Ueda T."/>
            <person name="Umeda M."/>
            <person name="Ward J."/>
            <person name="Watanabe Y."/>
            <person name="Yazaki K."/>
            <person name="Yokoyama R."/>
            <person name="Yoshitake Y."/>
            <person name="Yotsui I."/>
            <person name="Zachgo S."/>
            <person name="Schmutz J."/>
        </authorList>
    </citation>
    <scope>NUCLEOTIDE SEQUENCE [LARGE SCALE GENOMIC DNA]</scope>
    <source>
        <strain evidence="4">cv. B-3</strain>
    </source>
</reference>
<dbReference type="InterPro" id="IPR024752">
    <property type="entry name" value="Myb/SANT-like_dom"/>
</dbReference>
<name>A0A397ZHH5_BRACM</name>
<feature type="compositionally biased region" description="Acidic residues" evidence="1">
    <location>
        <begin position="147"/>
        <end position="156"/>
    </location>
</feature>
<protein>
    <recommendedName>
        <fullName evidence="2">Myb/SANT-like domain-containing protein</fullName>
    </recommendedName>
</protein>
<gene>
    <name evidence="3" type="ORF">BRARA_E01863</name>
</gene>
<feature type="region of interest" description="Disordered" evidence="1">
    <location>
        <begin position="130"/>
        <end position="177"/>
    </location>
</feature>
<feature type="non-terminal residue" evidence="3">
    <location>
        <position position="1"/>
    </location>
</feature>
<evidence type="ECO:0000256" key="1">
    <source>
        <dbReference type="SAM" id="MobiDB-lite"/>
    </source>
</evidence>
<dbReference type="AlphaFoldDB" id="A0A397ZHH5"/>
<dbReference type="PANTHER" id="PTHR31704:SF54">
    <property type="entry name" value="MYB_SANT-LIKE DOMAIN-CONTAINING PROTEIN"/>
    <property type="match status" value="1"/>
</dbReference>
<accession>A0A397ZHH5</accession>
<sequence>NWTDEEVRYLFTLYADEKRKGNRPRSGMNVVGREFIIKKFEEKFSKRWIWDRFKNKVDISRKAYVKFKKLTHNRTGLVYDAMGRLEMSNAWWDQHIAEWQGARKYKTKVPPNMDVFETEFGAVTMTGAERWSAQQREASLDSRVDAEKDEESDSIDTDMPAPREETSRAGCSKSKRKRKEVDHEPYVVRNAILDRKFRIDKVLEILNELPGVIKWSPFHIVVVNHLKADEANRFSFMSFPSDDDKISYLEHMIGVKIYEGL</sequence>
<dbReference type="PANTHER" id="PTHR31704">
    <property type="entry name" value="MYB/SANT-LIKE DNA-BINDING DOMAIN PROTEIN-RELATED"/>
    <property type="match status" value="1"/>
</dbReference>
<organism evidence="3 4">
    <name type="scientific">Brassica campestris</name>
    <name type="common">Field mustard</name>
    <dbReference type="NCBI Taxonomy" id="3711"/>
    <lineage>
        <taxon>Eukaryota</taxon>
        <taxon>Viridiplantae</taxon>
        <taxon>Streptophyta</taxon>
        <taxon>Embryophyta</taxon>
        <taxon>Tracheophyta</taxon>
        <taxon>Spermatophyta</taxon>
        <taxon>Magnoliopsida</taxon>
        <taxon>eudicotyledons</taxon>
        <taxon>Gunneridae</taxon>
        <taxon>Pentapetalae</taxon>
        <taxon>rosids</taxon>
        <taxon>malvids</taxon>
        <taxon>Brassicales</taxon>
        <taxon>Brassicaceae</taxon>
        <taxon>Brassiceae</taxon>
        <taxon>Brassica</taxon>
    </lineage>
</organism>
<dbReference type="Proteomes" id="UP000264353">
    <property type="component" value="Chromosome A5"/>
</dbReference>
<dbReference type="Pfam" id="PF12776">
    <property type="entry name" value="Myb_DNA-bind_3"/>
    <property type="match status" value="1"/>
</dbReference>
<evidence type="ECO:0000313" key="3">
    <source>
        <dbReference type="EMBL" id="RID62820.1"/>
    </source>
</evidence>
<dbReference type="EMBL" id="CM010632">
    <property type="protein sequence ID" value="RID62820.1"/>
    <property type="molecule type" value="Genomic_DNA"/>
</dbReference>
<evidence type="ECO:0000259" key="2">
    <source>
        <dbReference type="Pfam" id="PF12776"/>
    </source>
</evidence>
<evidence type="ECO:0000313" key="4">
    <source>
        <dbReference type="Proteomes" id="UP000264353"/>
    </source>
</evidence>
<feature type="domain" description="Myb/SANT-like" evidence="2">
    <location>
        <begin position="1"/>
        <end position="95"/>
    </location>
</feature>